<sequence length="484" mass="53044">MNSQFSLLHSNNNIEAEREISKIETRCNSLQWTKTIFFPPLIHKSSVLHLVDVGDERLARRRVLAAELLQVPAAVVPGPGPEVGAGVEEERPRRGRPRHHGEAEPLDGLAEVVGAGDEVEPPAPGDLVPAPSLLEPQQLLVRGDVRPHPPREERQPGGAAGQGGGGGREGRVERDGAGLHVGVEDVEAEGTGGDEDGHGGRGAGQAGEAERVDQRAVGVVERVERGGERRERCGEQRRGRRAEEDEGREPEGGALHEEPRERGRERGAPAGARELAVRRGGEAERQHGERADEVEREQAPLEHRVARRRLVGHPLPLVSAEVFSPSGGVRGRARRPASCRVRPRGGATMSGRDKDIVWEHGENFYPGWRCKYCNTQKAGGGATRLKQHLAHRGAEVVHCRNVPPDVREYFQRDIEKARKATAERARERLRREKAAAEGNYPGEEEDEETQLQRALDQSRAEAVYRRGVEQRGGVYEHGGILLSA</sequence>
<dbReference type="Proteomes" id="UP000823388">
    <property type="component" value="Chromosome 5N"/>
</dbReference>
<comment type="caution">
    <text evidence="7">The sequence shown here is derived from an EMBL/GenBank/DDBJ whole genome shotgun (WGS) entry which is preliminary data.</text>
</comment>
<feature type="compositionally biased region" description="Acidic residues" evidence="5">
    <location>
        <begin position="184"/>
        <end position="194"/>
    </location>
</feature>
<feature type="compositionally biased region" description="Basic and acidic residues" evidence="5">
    <location>
        <begin position="426"/>
        <end position="435"/>
    </location>
</feature>
<feature type="compositionally biased region" description="Basic and acidic residues" evidence="5">
    <location>
        <begin position="221"/>
        <end position="267"/>
    </location>
</feature>
<dbReference type="GO" id="GO:0008270">
    <property type="term" value="F:zinc ion binding"/>
    <property type="evidence" value="ECO:0007669"/>
    <property type="project" value="UniProtKB-KW"/>
</dbReference>
<feature type="compositionally biased region" description="Basic residues" evidence="5">
    <location>
        <begin position="331"/>
        <end position="343"/>
    </location>
</feature>
<evidence type="ECO:0000313" key="8">
    <source>
        <dbReference type="Proteomes" id="UP000823388"/>
    </source>
</evidence>
<feature type="compositionally biased region" description="Basic and acidic residues" evidence="5">
    <location>
        <begin position="168"/>
        <end position="177"/>
    </location>
</feature>
<dbReference type="PANTHER" id="PTHR46951">
    <property type="entry name" value="BED-TYPE DOMAIN-CONTAINING PROTEIN"/>
    <property type="match status" value="1"/>
</dbReference>
<evidence type="ECO:0000256" key="2">
    <source>
        <dbReference type="ARBA" id="ARBA00022771"/>
    </source>
</evidence>
<feature type="compositionally biased region" description="Basic and acidic residues" evidence="5">
    <location>
        <begin position="275"/>
        <end position="298"/>
    </location>
</feature>
<accession>A0A8T0S7A8</accession>
<evidence type="ECO:0000256" key="4">
    <source>
        <dbReference type="PROSITE-ProRule" id="PRU00027"/>
    </source>
</evidence>
<dbReference type="EMBL" id="CM029046">
    <property type="protein sequence ID" value="KAG2592988.1"/>
    <property type="molecule type" value="Genomic_DNA"/>
</dbReference>
<evidence type="ECO:0000256" key="5">
    <source>
        <dbReference type="SAM" id="MobiDB-lite"/>
    </source>
</evidence>
<feature type="region of interest" description="Disordered" evidence="5">
    <location>
        <begin position="426"/>
        <end position="456"/>
    </location>
</feature>
<dbReference type="GO" id="GO:0003677">
    <property type="term" value="F:DNA binding"/>
    <property type="evidence" value="ECO:0007669"/>
    <property type="project" value="InterPro"/>
</dbReference>
<dbReference type="PROSITE" id="PS50808">
    <property type="entry name" value="ZF_BED"/>
    <property type="match status" value="1"/>
</dbReference>
<keyword evidence="1" id="KW-0479">Metal-binding</keyword>
<evidence type="ECO:0000256" key="3">
    <source>
        <dbReference type="ARBA" id="ARBA00022833"/>
    </source>
</evidence>
<keyword evidence="8" id="KW-1185">Reference proteome</keyword>
<name>A0A8T0S7A8_PANVG</name>
<feature type="domain" description="BED-type" evidence="6">
    <location>
        <begin position="352"/>
        <end position="406"/>
    </location>
</feature>
<evidence type="ECO:0000259" key="6">
    <source>
        <dbReference type="PROSITE" id="PS50808"/>
    </source>
</evidence>
<keyword evidence="2 4" id="KW-0863">Zinc-finger</keyword>
<organism evidence="7 8">
    <name type="scientific">Panicum virgatum</name>
    <name type="common">Blackwell switchgrass</name>
    <dbReference type="NCBI Taxonomy" id="38727"/>
    <lineage>
        <taxon>Eukaryota</taxon>
        <taxon>Viridiplantae</taxon>
        <taxon>Streptophyta</taxon>
        <taxon>Embryophyta</taxon>
        <taxon>Tracheophyta</taxon>
        <taxon>Spermatophyta</taxon>
        <taxon>Magnoliopsida</taxon>
        <taxon>Liliopsida</taxon>
        <taxon>Poales</taxon>
        <taxon>Poaceae</taxon>
        <taxon>PACMAD clade</taxon>
        <taxon>Panicoideae</taxon>
        <taxon>Panicodae</taxon>
        <taxon>Paniceae</taxon>
        <taxon>Panicinae</taxon>
        <taxon>Panicum</taxon>
        <taxon>Panicum sect. Hiantes</taxon>
    </lineage>
</organism>
<feature type="region of interest" description="Disordered" evidence="5">
    <location>
        <begin position="80"/>
        <end position="107"/>
    </location>
</feature>
<gene>
    <name evidence="7" type="ORF">PVAP13_5NG624821</name>
</gene>
<feature type="region of interest" description="Disordered" evidence="5">
    <location>
        <begin position="326"/>
        <end position="349"/>
    </location>
</feature>
<protein>
    <recommendedName>
        <fullName evidence="6">BED-type domain-containing protein</fullName>
    </recommendedName>
</protein>
<keyword evidence="3" id="KW-0862">Zinc</keyword>
<feature type="compositionally biased region" description="Gly residues" evidence="5">
    <location>
        <begin position="158"/>
        <end position="167"/>
    </location>
</feature>
<proteinExistence type="predicted"/>
<reference evidence="7" key="1">
    <citation type="submission" date="2020-05" db="EMBL/GenBank/DDBJ databases">
        <title>WGS assembly of Panicum virgatum.</title>
        <authorList>
            <person name="Lovell J.T."/>
            <person name="Jenkins J."/>
            <person name="Shu S."/>
            <person name="Juenger T.E."/>
            <person name="Schmutz J."/>
        </authorList>
    </citation>
    <scope>NUCLEOTIDE SEQUENCE</scope>
    <source>
        <strain evidence="7">AP13</strain>
    </source>
</reference>
<evidence type="ECO:0000256" key="1">
    <source>
        <dbReference type="ARBA" id="ARBA00022723"/>
    </source>
</evidence>
<feature type="region of interest" description="Disordered" evidence="5">
    <location>
        <begin position="144"/>
        <end position="298"/>
    </location>
</feature>
<feature type="compositionally biased region" description="Basic and acidic residues" evidence="5">
    <location>
        <begin position="144"/>
        <end position="155"/>
    </location>
</feature>
<evidence type="ECO:0000313" key="7">
    <source>
        <dbReference type="EMBL" id="KAG2592988.1"/>
    </source>
</evidence>
<dbReference type="AlphaFoldDB" id="A0A8T0S7A8"/>
<dbReference type="PANTHER" id="PTHR46951:SF3">
    <property type="entry name" value="OS01G0547200 PROTEIN"/>
    <property type="match status" value="1"/>
</dbReference>
<dbReference type="InterPro" id="IPR003656">
    <property type="entry name" value="Znf_BED"/>
</dbReference>